<gene>
    <name evidence="2" type="ORF">WKR92_00590</name>
</gene>
<name>A0ABV5CAE6_9SPHI</name>
<comment type="caution">
    <text evidence="2">The sequence shown here is derived from an EMBL/GenBank/DDBJ whole genome shotgun (WGS) entry which is preliminary data.</text>
</comment>
<dbReference type="Proteomes" id="UP001580928">
    <property type="component" value="Unassembled WGS sequence"/>
</dbReference>
<evidence type="ECO:0000313" key="2">
    <source>
        <dbReference type="EMBL" id="MFB5944318.1"/>
    </source>
</evidence>
<evidence type="ECO:0000259" key="1">
    <source>
        <dbReference type="Pfam" id="PF16011"/>
    </source>
</evidence>
<protein>
    <submittedName>
        <fullName evidence="2">Carbohydrate-binding family 9-like protein</fullName>
    </submittedName>
</protein>
<dbReference type="SUPFAM" id="SSF49344">
    <property type="entry name" value="CBD9-like"/>
    <property type="match status" value="1"/>
</dbReference>
<dbReference type="CDD" id="cd09620">
    <property type="entry name" value="CBM9_like_3"/>
    <property type="match status" value="1"/>
</dbReference>
<evidence type="ECO:0000313" key="3">
    <source>
        <dbReference type="Proteomes" id="UP001580928"/>
    </source>
</evidence>
<dbReference type="EMBL" id="JBBVGT010000001">
    <property type="protein sequence ID" value="MFB5944318.1"/>
    <property type="molecule type" value="Genomic_DNA"/>
</dbReference>
<dbReference type="Pfam" id="PF16011">
    <property type="entry name" value="CBM9_2"/>
    <property type="match status" value="1"/>
</dbReference>
<organism evidence="2 3">
    <name type="scientific">Albibacterium profundi</name>
    <dbReference type="NCBI Taxonomy" id="3134906"/>
    <lineage>
        <taxon>Bacteria</taxon>
        <taxon>Pseudomonadati</taxon>
        <taxon>Bacteroidota</taxon>
        <taxon>Sphingobacteriia</taxon>
        <taxon>Sphingobacteriales</taxon>
        <taxon>Sphingobacteriaceae</taxon>
        <taxon>Albibacterium</taxon>
    </lineage>
</organism>
<dbReference type="RefSeq" id="WP_375555899.1">
    <property type="nucleotide sequence ID" value="NZ_JBBVGT010000001.1"/>
</dbReference>
<keyword evidence="3" id="KW-1185">Reference proteome</keyword>
<feature type="domain" description="Carbohydrate-binding" evidence="1">
    <location>
        <begin position="24"/>
        <end position="209"/>
    </location>
</feature>
<dbReference type="InterPro" id="IPR010502">
    <property type="entry name" value="Carb-bd_dom_fam9"/>
</dbReference>
<dbReference type="Gene3D" id="2.60.40.1190">
    <property type="match status" value="1"/>
</dbReference>
<sequence>MKALNVRFIEELVADKNQLLKLAEVLPENKIDCVSWKGFPYRPNVTFKIAQSASALFIRFDVEEKALRVNNFASNEPVYEDSCVEFFISFRDQYYYNLEFNAIGVALVGYGTKDKDSRKRLTAERISQIKTYSHISKDAGQDVKWNLMLYIPLALFEEEKISTLKGNSYTANFYKCGDELPEPHYVSWSPIQADEPNFHLPEFFGTLIF</sequence>
<proteinExistence type="predicted"/>
<reference evidence="2 3" key="1">
    <citation type="submission" date="2024-04" db="EMBL/GenBank/DDBJ databases">
        <title>Albibacterium profundi sp. nov., isolated from sediment of the Challenger Deep of Mariana Trench.</title>
        <authorList>
            <person name="Wang Y."/>
        </authorList>
    </citation>
    <scope>NUCLEOTIDE SEQUENCE [LARGE SCALE GENOMIC DNA]</scope>
    <source>
        <strain evidence="2 3">RHL897</strain>
    </source>
</reference>
<accession>A0ABV5CAE6</accession>